<dbReference type="AlphaFoldDB" id="H6BZ81"/>
<dbReference type="GeneID" id="20309645"/>
<name>H6BZ81_EXODN</name>
<dbReference type="VEuPathDB" id="FungiDB:HMPREF1120_05006"/>
<evidence type="ECO:0000313" key="2">
    <source>
        <dbReference type="Proteomes" id="UP000007304"/>
    </source>
</evidence>
<sequence length="136" mass="15418">MRPAFDSRLMHSSHMTLLFSRFLFLCVVLLAQYCASFFGVQVPRLRLGLGFRTVETGKCCGMGPNTAALRGPSTGTSTWATIIALYTAHLVLPLQQCSVYCLQCTVWVLCQCIYYWEIGLRMQHRLPKAETKRYCP</sequence>
<reference evidence="1" key="1">
    <citation type="submission" date="2011-07" db="EMBL/GenBank/DDBJ databases">
        <title>The Genome Sequence of Exophiala (Wangiella) dermatitidis NIH/UT8656.</title>
        <authorList>
            <consortium name="The Broad Institute Genome Sequencing Platform"/>
            <person name="Cuomo C."/>
            <person name="Wang Z."/>
            <person name="Hunicke-Smith S."/>
            <person name="Szanislo P.J."/>
            <person name="Earl A."/>
            <person name="Young S.K."/>
            <person name="Zeng Q."/>
            <person name="Gargeya S."/>
            <person name="Fitzgerald M."/>
            <person name="Haas B."/>
            <person name="Abouelleil A."/>
            <person name="Alvarado L."/>
            <person name="Arachchi H.M."/>
            <person name="Berlin A."/>
            <person name="Brown A."/>
            <person name="Chapman S.B."/>
            <person name="Chen Z."/>
            <person name="Dunbar C."/>
            <person name="Freedman E."/>
            <person name="Gearin G."/>
            <person name="Gellesch M."/>
            <person name="Goldberg J."/>
            <person name="Griggs A."/>
            <person name="Gujja S."/>
            <person name="Heiman D."/>
            <person name="Howarth C."/>
            <person name="Larson L."/>
            <person name="Lui A."/>
            <person name="MacDonald P.J.P."/>
            <person name="Montmayeur A."/>
            <person name="Murphy C."/>
            <person name="Neiman D."/>
            <person name="Pearson M."/>
            <person name="Priest M."/>
            <person name="Roberts A."/>
            <person name="Saif S."/>
            <person name="Shea T."/>
            <person name="Shenoy N."/>
            <person name="Sisk P."/>
            <person name="Stolte C."/>
            <person name="Sykes S."/>
            <person name="Wortman J."/>
            <person name="Nusbaum C."/>
            <person name="Birren B."/>
        </authorList>
    </citation>
    <scope>NUCLEOTIDE SEQUENCE</scope>
    <source>
        <strain evidence="1">NIH/UT8656</strain>
    </source>
</reference>
<dbReference type="InParanoid" id="H6BZ81"/>
<gene>
    <name evidence="1" type="ORF">HMPREF1120_05006</name>
</gene>
<evidence type="ECO:0000313" key="1">
    <source>
        <dbReference type="EMBL" id="EHY56944.1"/>
    </source>
</evidence>
<proteinExistence type="predicted"/>
<dbReference type="EMBL" id="JH226133">
    <property type="protein sequence ID" value="EHY56944.1"/>
    <property type="molecule type" value="Genomic_DNA"/>
</dbReference>
<accession>H6BZ81</accession>
<dbReference type="HOGENOM" id="CLU_1875441_0_0_1"/>
<protein>
    <submittedName>
        <fullName evidence="1">Uncharacterized protein</fullName>
    </submittedName>
</protein>
<keyword evidence="2" id="KW-1185">Reference proteome</keyword>
<dbReference type="Proteomes" id="UP000007304">
    <property type="component" value="Unassembled WGS sequence"/>
</dbReference>
<dbReference type="RefSeq" id="XP_009157405.1">
    <property type="nucleotide sequence ID" value="XM_009159157.1"/>
</dbReference>
<organism evidence="1 2">
    <name type="scientific">Exophiala dermatitidis (strain ATCC 34100 / CBS 525.76 / NIH/UT8656)</name>
    <name type="common">Black yeast</name>
    <name type="synonym">Wangiella dermatitidis</name>
    <dbReference type="NCBI Taxonomy" id="858893"/>
    <lineage>
        <taxon>Eukaryota</taxon>
        <taxon>Fungi</taxon>
        <taxon>Dikarya</taxon>
        <taxon>Ascomycota</taxon>
        <taxon>Pezizomycotina</taxon>
        <taxon>Eurotiomycetes</taxon>
        <taxon>Chaetothyriomycetidae</taxon>
        <taxon>Chaetothyriales</taxon>
        <taxon>Herpotrichiellaceae</taxon>
        <taxon>Exophiala</taxon>
    </lineage>
</organism>